<feature type="chain" id="PRO_5046594313" evidence="1">
    <location>
        <begin position="27"/>
        <end position="500"/>
    </location>
</feature>
<keyword evidence="3" id="KW-1185">Reference proteome</keyword>
<gene>
    <name evidence="2" type="ORF">ACFFNY_15090</name>
</gene>
<feature type="signal peptide" evidence="1">
    <location>
        <begin position="1"/>
        <end position="26"/>
    </location>
</feature>
<evidence type="ECO:0000313" key="2">
    <source>
        <dbReference type="EMBL" id="MFB9752888.1"/>
    </source>
</evidence>
<dbReference type="PANTHER" id="PTHR43649:SF12">
    <property type="entry name" value="DIACETYLCHITOBIOSE BINDING PROTEIN DASA"/>
    <property type="match status" value="1"/>
</dbReference>
<dbReference type="Pfam" id="PF01547">
    <property type="entry name" value="SBP_bac_1"/>
    <property type="match status" value="1"/>
</dbReference>
<dbReference type="EMBL" id="JBHMAG010000012">
    <property type="protein sequence ID" value="MFB9752888.1"/>
    <property type="molecule type" value="Genomic_DNA"/>
</dbReference>
<evidence type="ECO:0000313" key="3">
    <source>
        <dbReference type="Proteomes" id="UP001589619"/>
    </source>
</evidence>
<reference evidence="2 3" key="1">
    <citation type="submission" date="2024-09" db="EMBL/GenBank/DDBJ databases">
        <authorList>
            <person name="Sun Q."/>
            <person name="Mori K."/>
        </authorList>
    </citation>
    <scope>NUCLEOTIDE SEQUENCE [LARGE SCALE GENOMIC DNA]</scope>
    <source>
        <strain evidence="2 3">JCM 12520</strain>
    </source>
</reference>
<dbReference type="SUPFAM" id="SSF53850">
    <property type="entry name" value="Periplasmic binding protein-like II"/>
    <property type="match status" value="1"/>
</dbReference>
<proteinExistence type="predicted"/>
<dbReference type="PROSITE" id="PS51257">
    <property type="entry name" value="PROKAR_LIPOPROTEIN"/>
    <property type="match status" value="1"/>
</dbReference>
<dbReference type="Gene3D" id="3.40.190.10">
    <property type="entry name" value="Periplasmic binding protein-like II"/>
    <property type="match status" value="2"/>
</dbReference>
<organism evidence="2 3">
    <name type="scientific">Paenibacillus hodogayensis</name>
    <dbReference type="NCBI Taxonomy" id="279208"/>
    <lineage>
        <taxon>Bacteria</taxon>
        <taxon>Bacillati</taxon>
        <taxon>Bacillota</taxon>
        <taxon>Bacilli</taxon>
        <taxon>Bacillales</taxon>
        <taxon>Paenibacillaceae</taxon>
        <taxon>Paenibacillus</taxon>
    </lineage>
</organism>
<name>A0ABV5VXS9_9BACL</name>
<dbReference type="Proteomes" id="UP001589619">
    <property type="component" value="Unassembled WGS sequence"/>
</dbReference>
<dbReference type="InterPro" id="IPR006059">
    <property type="entry name" value="SBP"/>
</dbReference>
<dbReference type="RefSeq" id="WP_344902974.1">
    <property type="nucleotide sequence ID" value="NZ_BAAAYO010000001.1"/>
</dbReference>
<protein>
    <submittedName>
        <fullName evidence="2">Extracellular solute-binding protein</fullName>
    </submittedName>
</protein>
<sequence>MRRLFAGRCRFAVVAAVLVLSGTACTERTIRPTDEPPFATGDAPVIEALVLGSELPDALEDDIKKTIDAKLNIDLRIVPCLGDACKTQLSMRLAEGNPPDLFYVDRRTLARLVKQNQLLDLSPYVDLLQPAIDFAGGGKVELPENGGKLYGLAIGDNAFQFTYWVREDWLDKLGLQPPATLDELARTARAFTFGDPDGNGKNDTYGFGGNPDQALGPIFGAFGTTYPGHFYRKNGQLVNSLTDPGMVPALAYIQSLIEAGVVDPDLLSNKTAQHEMKAFQGQVGLFYYNWPNMMNDNKVKEWQPLNPNARWVQLPSPQGPGGASYSFYDPGAASVLVMPKTLQRAPAKLDKIIRLLRYVTSPEGSRLVMYGLEGKHYTVAGNQIVPTAQMSQMKYAYLYQLVGRDELTYLKTKFPKQEPYFSFAMRQPRLEVLDSFIDPPDDYSAADAERYIKEELYKFIYGKRPLDSYGEFLATLDTEYRYEAYRQAAERQLKSLGMIR</sequence>
<accession>A0ABV5VXS9</accession>
<dbReference type="PANTHER" id="PTHR43649">
    <property type="entry name" value="ARABINOSE-BINDING PROTEIN-RELATED"/>
    <property type="match status" value="1"/>
</dbReference>
<keyword evidence="1" id="KW-0732">Signal</keyword>
<evidence type="ECO:0000256" key="1">
    <source>
        <dbReference type="SAM" id="SignalP"/>
    </source>
</evidence>
<dbReference type="InterPro" id="IPR050490">
    <property type="entry name" value="Bact_solute-bd_prot1"/>
</dbReference>
<comment type="caution">
    <text evidence="2">The sequence shown here is derived from an EMBL/GenBank/DDBJ whole genome shotgun (WGS) entry which is preliminary data.</text>
</comment>